<evidence type="ECO:0000313" key="1">
    <source>
        <dbReference type="EMBL" id="EER45374.1"/>
    </source>
</evidence>
<sequence>MFPLLRPLLSCTTTSNSPHLAPGRIVIGFWDLAGRYWQQHQCITWRGFLPAIQWEIGLALGCGGTSSAEEKEGS</sequence>
<gene>
    <name evidence="1" type="ORF">HCDG_00953</name>
</gene>
<reference evidence="2" key="1">
    <citation type="submission" date="2009-05" db="EMBL/GenBank/DDBJ databases">
        <title>The genome sequence of Ajellomyces capsulatus strain H143.</title>
        <authorList>
            <person name="Champion M."/>
            <person name="Cuomo C.A."/>
            <person name="Ma L.-J."/>
            <person name="Henn M.R."/>
            <person name="Sil A."/>
            <person name="Goldman B."/>
            <person name="Young S.K."/>
            <person name="Kodira C.D."/>
            <person name="Zeng Q."/>
            <person name="Koehrsen M."/>
            <person name="Alvarado L."/>
            <person name="Berlin A.M."/>
            <person name="Borenstein D."/>
            <person name="Chen Z."/>
            <person name="Engels R."/>
            <person name="Freedman E."/>
            <person name="Gellesch M."/>
            <person name="Goldberg J."/>
            <person name="Griggs A."/>
            <person name="Gujja S."/>
            <person name="Heiman D.I."/>
            <person name="Hepburn T.A."/>
            <person name="Howarth C."/>
            <person name="Jen D."/>
            <person name="Larson L."/>
            <person name="Lewis B."/>
            <person name="Mehta T."/>
            <person name="Park D."/>
            <person name="Pearson M."/>
            <person name="Roberts A."/>
            <person name="Saif S."/>
            <person name="Shea T.D."/>
            <person name="Shenoy N."/>
            <person name="Sisk P."/>
            <person name="Stolte C."/>
            <person name="Sykes S."/>
            <person name="Walk T."/>
            <person name="White J."/>
            <person name="Yandava C."/>
            <person name="Klein B."/>
            <person name="McEwen J.G."/>
            <person name="Puccia R."/>
            <person name="Goldman G.H."/>
            <person name="Felipe M.S."/>
            <person name="Nino-Vega G."/>
            <person name="San-Blas G."/>
            <person name="Taylor J.W."/>
            <person name="Mendoza L."/>
            <person name="Galagan J.E."/>
            <person name="Nusbaum C."/>
            <person name="Birren B.W."/>
        </authorList>
    </citation>
    <scope>NUCLEOTIDE SEQUENCE [LARGE SCALE GENOMIC DNA]</scope>
    <source>
        <strain evidence="2">H143</strain>
    </source>
</reference>
<dbReference type="HOGENOM" id="CLU_2687229_0_0_1"/>
<evidence type="ECO:0000313" key="2">
    <source>
        <dbReference type="Proteomes" id="UP000002624"/>
    </source>
</evidence>
<dbReference type="VEuPathDB" id="FungiDB:HCDG_00953"/>
<dbReference type="AlphaFoldDB" id="C6H2M1"/>
<dbReference type="EMBL" id="GG692419">
    <property type="protein sequence ID" value="EER45374.1"/>
    <property type="molecule type" value="Genomic_DNA"/>
</dbReference>
<dbReference type="Proteomes" id="UP000002624">
    <property type="component" value="Unassembled WGS sequence"/>
</dbReference>
<protein>
    <submittedName>
        <fullName evidence="1">Uncharacterized protein</fullName>
    </submittedName>
</protein>
<accession>C6H2M1</accession>
<organism evidence="1 2">
    <name type="scientific">Ajellomyces capsulatus (strain H143)</name>
    <name type="common">Darling's disease fungus</name>
    <name type="synonym">Histoplasma capsulatum</name>
    <dbReference type="NCBI Taxonomy" id="544712"/>
    <lineage>
        <taxon>Eukaryota</taxon>
        <taxon>Fungi</taxon>
        <taxon>Dikarya</taxon>
        <taxon>Ascomycota</taxon>
        <taxon>Pezizomycotina</taxon>
        <taxon>Eurotiomycetes</taxon>
        <taxon>Eurotiomycetidae</taxon>
        <taxon>Onygenales</taxon>
        <taxon>Ajellomycetaceae</taxon>
        <taxon>Histoplasma</taxon>
    </lineage>
</organism>
<name>C6H2M1_AJECH</name>
<proteinExistence type="predicted"/>